<evidence type="ECO:0000313" key="1">
    <source>
        <dbReference type="EMBL" id="PZO88139.1"/>
    </source>
</evidence>
<dbReference type="AlphaFoldDB" id="A0A2W5A6R4"/>
<comment type="caution">
    <text evidence="1">The sequence shown here is derived from an EMBL/GenBank/DDBJ whole genome shotgun (WGS) entry which is preliminary data.</text>
</comment>
<dbReference type="EMBL" id="QFNK01000027">
    <property type="protein sequence ID" value="PZO88139.1"/>
    <property type="molecule type" value="Genomic_DNA"/>
</dbReference>
<organism evidence="1 2">
    <name type="scientific">Micavibrio aeruginosavorus</name>
    <dbReference type="NCBI Taxonomy" id="349221"/>
    <lineage>
        <taxon>Bacteria</taxon>
        <taxon>Pseudomonadati</taxon>
        <taxon>Bdellovibrionota</taxon>
        <taxon>Bdellovibrionia</taxon>
        <taxon>Bdellovibrionales</taxon>
        <taxon>Pseudobdellovibrionaceae</taxon>
        <taxon>Micavibrio</taxon>
    </lineage>
</organism>
<accession>A0A2W5A6R4</accession>
<protein>
    <submittedName>
        <fullName evidence="1">Uncharacterized protein</fullName>
    </submittedName>
</protein>
<name>A0A2W5A6R4_9BACT</name>
<reference evidence="1 2" key="1">
    <citation type="submission" date="2017-08" db="EMBL/GenBank/DDBJ databases">
        <title>Infants hospitalized years apart are colonized by the same room-sourced microbial strains.</title>
        <authorList>
            <person name="Brooks B."/>
            <person name="Olm M.R."/>
            <person name="Firek B.A."/>
            <person name="Baker R."/>
            <person name="Thomas B.C."/>
            <person name="Morowitz M.J."/>
            <person name="Banfield J.F."/>
        </authorList>
    </citation>
    <scope>NUCLEOTIDE SEQUENCE [LARGE SCALE GENOMIC DNA]</scope>
    <source>
        <strain evidence="1">S2_018_000_R2_104</strain>
    </source>
</reference>
<dbReference type="Proteomes" id="UP000249557">
    <property type="component" value="Unassembled WGS sequence"/>
</dbReference>
<gene>
    <name evidence="1" type="ORF">DI626_02440</name>
</gene>
<proteinExistence type="predicted"/>
<sequence>MALITSDDLLDEKIVWRYLSLTKFIDLMNRNSSYFCQASLMPDKYDMALFPETEKYLEQKNILIRLIGLHVGMIAALNCVNAHI</sequence>
<evidence type="ECO:0000313" key="2">
    <source>
        <dbReference type="Proteomes" id="UP000249557"/>
    </source>
</evidence>